<keyword evidence="1" id="KW-0813">Transport</keyword>
<keyword evidence="2" id="KW-0547">Nucleotide-binding</keyword>
<dbReference type="PANTHER" id="PTHR42939:SF1">
    <property type="entry name" value="ABC TRANSPORTER ATP-BINDING PROTEIN ALBC-RELATED"/>
    <property type="match status" value="1"/>
</dbReference>
<evidence type="ECO:0000256" key="1">
    <source>
        <dbReference type="ARBA" id="ARBA00022448"/>
    </source>
</evidence>
<dbReference type="Proteomes" id="UP000006681">
    <property type="component" value="Chromosome"/>
</dbReference>
<evidence type="ECO:0000313" key="6">
    <source>
        <dbReference type="Proteomes" id="UP000006681"/>
    </source>
</evidence>
<dbReference type="InterPro" id="IPR051782">
    <property type="entry name" value="ABC_Transporter_VariousFunc"/>
</dbReference>
<keyword evidence="6" id="KW-1185">Reference proteome</keyword>
<dbReference type="InterPro" id="IPR003593">
    <property type="entry name" value="AAA+_ATPase"/>
</dbReference>
<reference evidence="6" key="2">
    <citation type="journal article" date="2010" name="Stand. Genomic Sci.">
        <title>Complete genome sequence of Vulcanisaeta distributa type strain (IC-017T).</title>
        <authorList>
            <person name="Mavromatis K."/>
            <person name="Sikorski J."/>
            <person name="Pabst E."/>
            <person name="Teshima H."/>
            <person name="Lapidus A."/>
            <person name="Lucas S."/>
            <person name="Nolan M."/>
            <person name="Glavina Del Rio T."/>
            <person name="Cheng J."/>
            <person name="Bruce D."/>
            <person name="Goodwin L."/>
            <person name="Pitluck S."/>
            <person name="Liolios K."/>
            <person name="Ivanova N."/>
            <person name="Mikhailova N."/>
            <person name="Pati A."/>
            <person name="Chen A."/>
            <person name="Palaniappan K."/>
            <person name="Land M."/>
            <person name="Hauser L."/>
            <person name="Chang Y."/>
            <person name="Jeffries C."/>
            <person name="Rohde M."/>
            <person name="Spring S."/>
            <person name="Goker M."/>
            <person name="Wirth R."/>
            <person name="Woyke T."/>
            <person name="Bristow J."/>
            <person name="Eisen J."/>
            <person name="Markowitz V."/>
            <person name="Hugenholtz P."/>
            <person name="Klenk H."/>
            <person name="Kyrpides N."/>
        </authorList>
    </citation>
    <scope>NUCLEOTIDE SEQUENCE [LARGE SCALE GENOMIC DNA]</scope>
    <source>
        <strain evidence="6">DSM 14429 / JCM 11212 / NBRC 100878 / IC-017</strain>
    </source>
</reference>
<dbReference type="RefSeq" id="WP_013335762.1">
    <property type="nucleotide sequence ID" value="NC_014537.1"/>
</dbReference>
<evidence type="ECO:0000256" key="3">
    <source>
        <dbReference type="ARBA" id="ARBA00022840"/>
    </source>
</evidence>
<feature type="domain" description="ABC transporter" evidence="4">
    <location>
        <begin position="5"/>
        <end position="229"/>
    </location>
</feature>
<sequence length="246" mass="26654">MGCALRIEKLTVKYGSKVAVDGLSTCVRPGETYCLLGPNGAGKTSTIKAVLGLVKYEGTIDILGMGPPRPEVMNSVGAVLETPLVLETLSPRDFLEFVGSVRGVGDSRYVEALVRALGLEEFIDRPIMSLSAGNRQKVAIVAALMHRPRLLLMDEPFNYLDAKSVRVVKELMQRHLESNGSILFTTHIMEVAERVCTRIGIMNAGRLVVEGTPTEIMSAVNAGTLEDAFLRAIRAEDEIKGLLEGL</sequence>
<dbReference type="PROSITE" id="PS00211">
    <property type="entry name" value="ABC_TRANSPORTER_1"/>
    <property type="match status" value="1"/>
</dbReference>
<dbReference type="eggNOG" id="arCOG00194">
    <property type="taxonomic scope" value="Archaea"/>
</dbReference>
<name>E1QVB0_VULDI</name>
<evidence type="ECO:0000259" key="4">
    <source>
        <dbReference type="PROSITE" id="PS50893"/>
    </source>
</evidence>
<dbReference type="AlphaFoldDB" id="E1QVB0"/>
<dbReference type="InterPro" id="IPR017871">
    <property type="entry name" value="ABC_transporter-like_CS"/>
</dbReference>
<dbReference type="GO" id="GO:0016887">
    <property type="term" value="F:ATP hydrolysis activity"/>
    <property type="evidence" value="ECO:0007669"/>
    <property type="project" value="InterPro"/>
</dbReference>
<organism evidence="5 6">
    <name type="scientific">Vulcanisaeta distributa (strain DSM 14429 / JCM 11212 / NBRC 100878 / IC-017)</name>
    <dbReference type="NCBI Taxonomy" id="572478"/>
    <lineage>
        <taxon>Archaea</taxon>
        <taxon>Thermoproteota</taxon>
        <taxon>Thermoprotei</taxon>
        <taxon>Thermoproteales</taxon>
        <taxon>Thermoproteaceae</taxon>
        <taxon>Vulcanisaeta</taxon>
    </lineage>
</organism>
<evidence type="ECO:0000256" key="2">
    <source>
        <dbReference type="ARBA" id="ARBA00022741"/>
    </source>
</evidence>
<evidence type="ECO:0000313" key="5">
    <source>
        <dbReference type="EMBL" id="ADN50037.1"/>
    </source>
</evidence>
<protein>
    <submittedName>
        <fullName evidence="5">ABC transporter related protein</fullName>
    </submittedName>
</protein>
<dbReference type="PROSITE" id="PS50893">
    <property type="entry name" value="ABC_TRANSPORTER_2"/>
    <property type="match status" value="1"/>
</dbReference>
<dbReference type="CDD" id="cd03230">
    <property type="entry name" value="ABC_DR_subfamily_A"/>
    <property type="match status" value="1"/>
</dbReference>
<dbReference type="InterPro" id="IPR003439">
    <property type="entry name" value="ABC_transporter-like_ATP-bd"/>
</dbReference>
<keyword evidence="3" id="KW-0067">ATP-binding</keyword>
<accession>E1QVB0</accession>
<dbReference type="SMART" id="SM00382">
    <property type="entry name" value="AAA"/>
    <property type="match status" value="1"/>
</dbReference>
<dbReference type="InterPro" id="IPR027417">
    <property type="entry name" value="P-loop_NTPase"/>
</dbReference>
<proteinExistence type="predicted"/>
<dbReference type="PANTHER" id="PTHR42939">
    <property type="entry name" value="ABC TRANSPORTER ATP-BINDING PROTEIN ALBC-RELATED"/>
    <property type="match status" value="1"/>
</dbReference>
<dbReference type="HOGENOM" id="CLU_000604_1_2_2"/>
<dbReference type="GeneID" id="9751563"/>
<dbReference type="SUPFAM" id="SSF52540">
    <property type="entry name" value="P-loop containing nucleoside triphosphate hydrolases"/>
    <property type="match status" value="1"/>
</dbReference>
<dbReference type="Gene3D" id="3.40.50.300">
    <property type="entry name" value="P-loop containing nucleotide triphosphate hydrolases"/>
    <property type="match status" value="1"/>
</dbReference>
<dbReference type="EMBL" id="CP002100">
    <property type="protein sequence ID" value="ADN50037.1"/>
    <property type="molecule type" value="Genomic_DNA"/>
</dbReference>
<dbReference type="OrthoDB" id="87732at2157"/>
<dbReference type="Pfam" id="PF00005">
    <property type="entry name" value="ABC_tran"/>
    <property type="match status" value="1"/>
</dbReference>
<dbReference type="STRING" id="572478.Vdis_0642"/>
<reference evidence="5 6" key="1">
    <citation type="journal article" date="2010" name="Stand. Genomic Sci.">
        <title>Complete genome sequence of Vulcanisaeta distributa type strain (IC-017).</title>
        <authorList>
            <person name="Mavromatis K."/>
            <person name="Sikorski J."/>
            <person name="Pabst E."/>
            <person name="Teshima H."/>
            <person name="Lapidus A."/>
            <person name="Lucas S."/>
            <person name="Nolan M."/>
            <person name="Glavina Del Rio T."/>
            <person name="Cheng J.F."/>
            <person name="Bruce D."/>
            <person name="Goodwin L."/>
            <person name="Pitluck S."/>
            <person name="Liolios K."/>
            <person name="Ivanova N."/>
            <person name="Mikhailova N."/>
            <person name="Pati A."/>
            <person name="Chen A."/>
            <person name="Palaniappan K."/>
            <person name="Land M."/>
            <person name="Hauser L."/>
            <person name="Chang Y.J."/>
            <person name="Jeffries C.D."/>
            <person name="Rohde M."/>
            <person name="Spring S."/>
            <person name="Goker M."/>
            <person name="Wirth R."/>
            <person name="Woyke T."/>
            <person name="Bristow J."/>
            <person name="Eisen J.A."/>
            <person name="Markowitz V."/>
            <person name="Hugenholtz P."/>
            <person name="Klenk H.P."/>
            <person name="Kyrpides N.C."/>
        </authorList>
    </citation>
    <scope>NUCLEOTIDE SEQUENCE [LARGE SCALE GENOMIC DNA]</scope>
    <source>
        <strain evidence="6">DSM 14429 / JCM 11212 / NBRC 100878 / IC-017</strain>
    </source>
</reference>
<dbReference type="KEGG" id="vdi:Vdis_0642"/>
<gene>
    <name evidence="5" type="ordered locus">Vdis_0642</name>
</gene>
<dbReference type="GO" id="GO:0005524">
    <property type="term" value="F:ATP binding"/>
    <property type="evidence" value="ECO:0007669"/>
    <property type="project" value="UniProtKB-KW"/>
</dbReference>